<sequence>MTETDSGPPGEAGPGEAGLPRHAGLVLATACVAQAMVVLDVSVVNVALPSIATDLGFAPGSLSWVVNAYTLVFGGLLLLGGRFADFVGHRAAMFLGLVVFGVTSVVGGLAQTPGQLVAARAGQGLAGALLAPLSLAVIMVTFTEGKARARAVGVWAMVAACGSALGVLLGGLLTEWLSWRWVLYVNVPIVAVGLLLAWVSVHDRRTTRVRRLDTVGAVLVTVAVTALVNGLIRAGEHGWGTTGVLLSFAVALVAGAAFALWERRTAGPLVRFGVFRARSVWVANLVVLFIGAATVAGFYFASLFLQNVLHYSPLRAGAAFLPFCLGTVVGAMLSGRLTPRLGTRTVLTAGLTLGAIGMLLFGMMHAESTFVGGFLLPSLVASTGVGLCMVANTSLATAGVSADEAGMVSGLVNAARQIGGSIGLAVLTTVAAAGSSASGSGDAVQRLVQGYDRAFLVTAGLCAVAAVLSGLFAPGAAVSRPPGSPGADSVTEHAGTADGTAAPA</sequence>
<feature type="transmembrane region" description="Helical" evidence="9">
    <location>
        <begin position="454"/>
        <end position="473"/>
    </location>
</feature>
<feature type="transmembrane region" description="Helical" evidence="9">
    <location>
        <begin position="154"/>
        <end position="173"/>
    </location>
</feature>
<feature type="transmembrane region" description="Helical" evidence="9">
    <location>
        <begin position="212"/>
        <end position="232"/>
    </location>
</feature>
<feature type="transmembrane region" description="Helical" evidence="9">
    <location>
        <begin position="179"/>
        <end position="200"/>
    </location>
</feature>
<feature type="domain" description="Major facilitator superfamily (MFS) profile" evidence="10">
    <location>
        <begin position="26"/>
        <end position="477"/>
    </location>
</feature>
<protein>
    <submittedName>
        <fullName evidence="11">MFS transporter</fullName>
    </submittedName>
</protein>
<dbReference type="CDD" id="cd17321">
    <property type="entry name" value="MFS_MMR_MDR_like"/>
    <property type="match status" value="1"/>
</dbReference>
<evidence type="ECO:0000256" key="5">
    <source>
        <dbReference type="ARBA" id="ARBA00022989"/>
    </source>
</evidence>
<gene>
    <name evidence="11" type="ORF">G3I29_26745</name>
</gene>
<evidence type="ECO:0000256" key="2">
    <source>
        <dbReference type="ARBA" id="ARBA00022448"/>
    </source>
</evidence>
<evidence type="ECO:0000256" key="6">
    <source>
        <dbReference type="ARBA" id="ARBA00023136"/>
    </source>
</evidence>
<feature type="transmembrane region" description="Helical" evidence="9">
    <location>
        <begin position="60"/>
        <end position="79"/>
    </location>
</feature>
<dbReference type="PROSITE" id="PS50850">
    <property type="entry name" value="MFS"/>
    <property type="match status" value="1"/>
</dbReference>
<proteinExistence type="predicted"/>
<feature type="transmembrane region" description="Helical" evidence="9">
    <location>
        <begin position="122"/>
        <end position="142"/>
    </location>
</feature>
<dbReference type="InterPro" id="IPR011701">
    <property type="entry name" value="MFS"/>
</dbReference>
<reference evidence="11 12" key="1">
    <citation type="submission" date="2020-01" db="EMBL/GenBank/DDBJ databases">
        <title>Insect and environment-associated Actinomycetes.</title>
        <authorList>
            <person name="Currrie C."/>
            <person name="Chevrette M."/>
            <person name="Carlson C."/>
            <person name="Stubbendieck R."/>
            <person name="Wendt-Pienkowski E."/>
        </authorList>
    </citation>
    <scope>NUCLEOTIDE SEQUENCE [LARGE SCALE GENOMIC DNA]</scope>
    <source>
        <strain evidence="11 12">SID11342</strain>
    </source>
</reference>
<dbReference type="NCBIfam" id="TIGR00711">
    <property type="entry name" value="efflux_EmrB"/>
    <property type="match status" value="1"/>
</dbReference>
<dbReference type="GO" id="GO:0046677">
    <property type="term" value="P:response to antibiotic"/>
    <property type="evidence" value="ECO:0007669"/>
    <property type="project" value="UniProtKB-KW"/>
</dbReference>
<evidence type="ECO:0000313" key="12">
    <source>
        <dbReference type="Proteomes" id="UP000471293"/>
    </source>
</evidence>
<feature type="region of interest" description="Disordered" evidence="8">
    <location>
        <begin position="481"/>
        <end position="504"/>
    </location>
</feature>
<feature type="transmembrane region" description="Helical" evidence="9">
    <location>
        <begin position="370"/>
        <end position="391"/>
    </location>
</feature>
<dbReference type="AlphaFoldDB" id="A0A6N9UAD6"/>
<evidence type="ECO:0000256" key="9">
    <source>
        <dbReference type="SAM" id="Phobius"/>
    </source>
</evidence>
<feature type="transmembrane region" description="Helical" evidence="9">
    <location>
        <begin position="314"/>
        <end position="333"/>
    </location>
</feature>
<dbReference type="Pfam" id="PF07690">
    <property type="entry name" value="MFS_1"/>
    <property type="match status" value="1"/>
</dbReference>
<evidence type="ECO:0000259" key="10">
    <source>
        <dbReference type="PROSITE" id="PS50850"/>
    </source>
</evidence>
<feature type="transmembrane region" description="Helical" evidence="9">
    <location>
        <begin position="281"/>
        <end position="302"/>
    </location>
</feature>
<feature type="transmembrane region" description="Helical" evidence="9">
    <location>
        <begin position="91"/>
        <end position="110"/>
    </location>
</feature>
<dbReference type="SUPFAM" id="SSF103473">
    <property type="entry name" value="MFS general substrate transporter"/>
    <property type="match status" value="1"/>
</dbReference>
<feature type="transmembrane region" description="Helical" evidence="9">
    <location>
        <begin position="238"/>
        <end position="261"/>
    </location>
</feature>
<feature type="transmembrane region" description="Helical" evidence="9">
    <location>
        <begin position="345"/>
        <end position="364"/>
    </location>
</feature>
<keyword evidence="2" id="KW-0813">Transport</keyword>
<dbReference type="PRINTS" id="PR01036">
    <property type="entry name" value="TCRTETB"/>
</dbReference>
<dbReference type="GO" id="GO:0022857">
    <property type="term" value="F:transmembrane transporter activity"/>
    <property type="evidence" value="ECO:0007669"/>
    <property type="project" value="InterPro"/>
</dbReference>
<evidence type="ECO:0000256" key="3">
    <source>
        <dbReference type="ARBA" id="ARBA00022475"/>
    </source>
</evidence>
<comment type="subcellular location">
    <subcellularLocation>
        <location evidence="1">Cell membrane</location>
        <topology evidence="1">Multi-pass membrane protein</topology>
    </subcellularLocation>
</comment>
<evidence type="ECO:0000256" key="1">
    <source>
        <dbReference type="ARBA" id="ARBA00004651"/>
    </source>
</evidence>
<keyword evidence="3" id="KW-1003">Cell membrane</keyword>
<evidence type="ECO:0000256" key="4">
    <source>
        <dbReference type="ARBA" id="ARBA00022692"/>
    </source>
</evidence>
<dbReference type="Proteomes" id="UP000471293">
    <property type="component" value="Unassembled WGS sequence"/>
</dbReference>
<dbReference type="Gene3D" id="1.20.1250.20">
    <property type="entry name" value="MFS general substrate transporter like domains"/>
    <property type="match status" value="1"/>
</dbReference>
<keyword evidence="6 9" id="KW-0472">Membrane</keyword>
<comment type="caution">
    <text evidence="11">The sequence shown here is derived from an EMBL/GenBank/DDBJ whole genome shotgun (WGS) entry which is preliminary data.</text>
</comment>
<name>A0A6N9UAD6_STRHA</name>
<dbReference type="PANTHER" id="PTHR42718">
    <property type="entry name" value="MAJOR FACILITATOR SUPERFAMILY MULTIDRUG TRANSPORTER MFSC"/>
    <property type="match status" value="1"/>
</dbReference>
<dbReference type="InterPro" id="IPR036259">
    <property type="entry name" value="MFS_trans_sf"/>
</dbReference>
<keyword evidence="4 9" id="KW-0812">Transmembrane</keyword>
<dbReference type="EMBL" id="JAAGLQ010000571">
    <property type="protein sequence ID" value="NEA19033.1"/>
    <property type="molecule type" value="Genomic_DNA"/>
</dbReference>
<evidence type="ECO:0000313" key="11">
    <source>
        <dbReference type="EMBL" id="NEA19033.1"/>
    </source>
</evidence>
<evidence type="ECO:0000256" key="8">
    <source>
        <dbReference type="SAM" id="MobiDB-lite"/>
    </source>
</evidence>
<dbReference type="PANTHER" id="PTHR42718:SF46">
    <property type="entry name" value="BLR6921 PROTEIN"/>
    <property type="match status" value="1"/>
</dbReference>
<accession>A0A6N9UAD6</accession>
<dbReference type="GO" id="GO:0005886">
    <property type="term" value="C:plasma membrane"/>
    <property type="evidence" value="ECO:0007669"/>
    <property type="project" value="UniProtKB-SubCell"/>
</dbReference>
<dbReference type="InterPro" id="IPR020846">
    <property type="entry name" value="MFS_dom"/>
</dbReference>
<dbReference type="RefSeq" id="WP_164348239.1">
    <property type="nucleotide sequence ID" value="NZ_JAAGLQ010000571.1"/>
</dbReference>
<dbReference type="InterPro" id="IPR004638">
    <property type="entry name" value="EmrB-like"/>
</dbReference>
<keyword evidence="5 9" id="KW-1133">Transmembrane helix</keyword>
<keyword evidence="7" id="KW-0046">Antibiotic resistance</keyword>
<dbReference type="Gene3D" id="1.20.1720.10">
    <property type="entry name" value="Multidrug resistance protein D"/>
    <property type="match status" value="1"/>
</dbReference>
<evidence type="ECO:0000256" key="7">
    <source>
        <dbReference type="ARBA" id="ARBA00023251"/>
    </source>
</evidence>
<organism evidence="11 12">
    <name type="scientific">Streptomyces halstedii</name>
    <dbReference type="NCBI Taxonomy" id="1944"/>
    <lineage>
        <taxon>Bacteria</taxon>
        <taxon>Bacillati</taxon>
        <taxon>Actinomycetota</taxon>
        <taxon>Actinomycetes</taxon>
        <taxon>Kitasatosporales</taxon>
        <taxon>Streptomycetaceae</taxon>
        <taxon>Streptomyces</taxon>
    </lineage>
</organism>